<dbReference type="SUPFAM" id="SSF55811">
    <property type="entry name" value="Nudix"/>
    <property type="match status" value="1"/>
</dbReference>
<keyword evidence="5" id="KW-1185">Reference proteome</keyword>
<protein>
    <submittedName>
        <fullName evidence="4">ADP-ribose pyrophosphatase YjhB (NUDIX family)</fullName>
    </submittedName>
</protein>
<dbReference type="InterPro" id="IPR000086">
    <property type="entry name" value="NUDIX_hydrolase_dom"/>
</dbReference>
<evidence type="ECO:0000313" key="4">
    <source>
        <dbReference type="EMBL" id="MBP2248889.1"/>
    </source>
</evidence>
<proteinExistence type="predicted"/>
<dbReference type="Gene3D" id="3.90.79.10">
    <property type="entry name" value="Nucleoside Triphosphate Pyrophosphohydrolase"/>
    <property type="match status" value="1"/>
</dbReference>
<comment type="cofactor">
    <cofactor evidence="1">
        <name>Mg(2+)</name>
        <dbReference type="ChEBI" id="CHEBI:18420"/>
    </cofactor>
</comment>
<evidence type="ECO:0000313" key="5">
    <source>
        <dbReference type="Proteomes" id="UP000810207"/>
    </source>
</evidence>
<dbReference type="EMBL" id="JAGIKV010000029">
    <property type="protein sequence ID" value="MBP2248889.1"/>
    <property type="molecule type" value="Genomic_DNA"/>
</dbReference>
<keyword evidence="2" id="KW-0378">Hydrolase</keyword>
<dbReference type="InterPro" id="IPR015797">
    <property type="entry name" value="NUDIX_hydrolase-like_dom_sf"/>
</dbReference>
<gene>
    <name evidence="4" type="ORF">J2Z28_005583</name>
</gene>
<name>A0ABS4S186_PAEXY</name>
<dbReference type="PANTHER" id="PTHR43046">
    <property type="entry name" value="GDP-MANNOSE MANNOSYL HYDROLASE"/>
    <property type="match status" value="1"/>
</dbReference>
<organism evidence="4 5">
    <name type="scientific">Paenibacillus xylanexedens</name>
    <dbReference type="NCBI Taxonomy" id="528191"/>
    <lineage>
        <taxon>Bacteria</taxon>
        <taxon>Bacillati</taxon>
        <taxon>Bacillota</taxon>
        <taxon>Bacilli</taxon>
        <taxon>Bacillales</taxon>
        <taxon>Paenibacillaceae</taxon>
        <taxon>Paenibacillus</taxon>
    </lineage>
</organism>
<feature type="domain" description="Nudix hydrolase" evidence="3">
    <location>
        <begin position="9"/>
        <end position="146"/>
    </location>
</feature>
<dbReference type="Proteomes" id="UP000810207">
    <property type="component" value="Unassembled WGS sequence"/>
</dbReference>
<evidence type="ECO:0000256" key="2">
    <source>
        <dbReference type="ARBA" id="ARBA00022801"/>
    </source>
</evidence>
<dbReference type="InterPro" id="IPR020476">
    <property type="entry name" value="Nudix_hydrolase"/>
</dbReference>
<dbReference type="PROSITE" id="PS51462">
    <property type="entry name" value="NUDIX"/>
    <property type="match status" value="1"/>
</dbReference>
<reference evidence="4 5" key="1">
    <citation type="submission" date="2021-03" db="EMBL/GenBank/DDBJ databases">
        <title>Genomic Encyclopedia of Type Strains, Phase IV (KMG-IV): sequencing the most valuable type-strain genomes for metagenomic binning, comparative biology and taxonomic classification.</title>
        <authorList>
            <person name="Goeker M."/>
        </authorList>
    </citation>
    <scope>NUCLEOTIDE SEQUENCE [LARGE SCALE GENOMIC DNA]</scope>
    <source>
        <strain evidence="4 5">DSM 21292</strain>
    </source>
</reference>
<dbReference type="RefSeq" id="WP_211085252.1">
    <property type="nucleotide sequence ID" value="NZ_CBCSLC010000058.1"/>
</dbReference>
<sequence>MGYIETLRGMVGNAPVILVRPSILILNKTGEILLVRHLDDTWGVPGGNMELGESVEESAMREVREEIGIEIKKLHLYGVFSGKELYTKLRNGHEYYNVVIGYICTEYEGELKPDGVEVLEAKFYKPTELPDRTDPYLKRKIQENAVHIATLLGKI</sequence>
<dbReference type="PANTHER" id="PTHR43046:SF2">
    <property type="entry name" value="8-OXO-DGTP DIPHOSPHATASE-RELATED"/>
    <property type="match status" value="1"/>
</dbReference>
<evidence type="ECO:0000256" key="1">
    <source>
        <dbReference type="ARBA" id="ARBA00001946"/>
    </source>
</evidence>
<dbReference type="Pfam" id="PF00293">
    <property type="entry name" value="NUDIX"/>
    <property type="match status" value="1"/>
</dbReference>
<dbReference type="CDD" id="cd04677">
    <property type="entry name" value="NUDIX_Hydrolase"/>
    <property type="match status" value="1"/>
</dbReference>
<comment type="caution">
    <text evidence="4">The sequence shown here is derived from an EMBL/GenBank/DDBJ whole genome shotgun (WGS) entry which is preliminary data.</text>
</comment>
<evidence type="ECO:0000259" key="3">
    <source>
        <dbReference type="PROSITE" id="PS51462"/>
    </source>
</evidence>
<dbReference type="PRINTS" id="PR00502">
    <property type="entry name" value="NUDIXFAMILY"/>
</dbReference>
<accession>A0ABS4S186</accession>